<dbReference type="RefSeq" id="WP_255058742.1">
    <property type="nucleotide sequence ID" value="NZ_JANDBD010000002.1"/>
</dbReference>
<keyword evidence="3 6" id="KW-0812">Transmembrane</keyword>
<protein>
    <submittedName>
        <fullName evidence="8">RDD family protein</fullName>
    </submittedName>
</protein>
<comment type="caution">
    <text evidence="8">The sequence shown here is derived from an EMBL/GenBank/DDBJ whole genome shotgun (WGS) entry which is preliminary data.</text>
</comment>
<feature type="transmembrane region" description="Helical" evidence="6">
    <location>
        <begin position="20"/>
        <end position="44"/>
    </location>
</feature>
<evidence type="ECO:0000256" key="5">
    <source>
        <dbReference type="ARBA" id="ARBA00023136"/>
    </source>
</evidence>
<dbReference type="InterPro" id="IPR010432">
    <property type="entry name" value="RDD"/>
</dbReference>
<keyword evidence="9" id="KW-1185">Reference proteome</keyword>
<dbReference type="InterPro" id="IPR051791">
    <property type="entry name" value="Pra-immunoreactive"/>
</dbReference>
<dbReference type="Proteomes" id="UP001651690">
    <property type="component" value="Unassembled WGS sequence"/>
</dbReference>
<evidence type="ECO:0000256" key="4">
    <source>
        <dbReference type="ARBA" id="ARBA00022989"/>
    </source>
</evidence>
<dbReference type="PANTHER" id="PTHR36115">
    <property type="entry name" value="PROLINE-RICH ANTIGEN HOMOLOG-RELATED"/>
    <property type="match status" value="1"/>
</dbReference>
<dbReference type="Pfam" id="PF06271">
    <property type="entry name" value="RDD"/>
    <property type="match status" value="1"/>
</dbReference>
<accession>A0ABT1LXR4</accession>
<keyword evidence="2" id="KW-1003">Cell membrane</keyword>
<feature type="domain" description="RDD" evidence="7">
    <location>
        <begin position="9"/>
        <end position="134"/>
    </location>
</feature>
<gene>
    <name evidence="8" type="ORF">NM203_05745</name>
</gene>
<dbReference type="EMBL" id="JANDBD010000002">
    <property type="protein sequence ID" value="MCP9271681.1"/>
    <property type="molecule type" value="Genomic_DNA"/>
</dbReference>
<evidence type="ECO:0000313" key="9">
    <source>
        <dbReference type="Proteomes" id="UP001651690"/>
    </source>
</evidence>
<feature type="transmembrane region" description="Helical" evidence="6">
    <location>
        <begin position="104"/>
        <end position="123"/>
    </location>
</feature>
<feature type="transmembrane region" description="Helical" evidence="6">
    <location>
        <begin position="64"/>
        <end position="92"/>
    </location>
</feature>
<proteinExistence type="predicted"/>
<evidence type="ECO:0000313" key="8">
    <source>
        <dbReference type="EMBL" id="MCP9271681.1"/>
    </source>
</evidence>
<name>A0ABT1LXR4_9MYCO</name>
<evidence type="ECO:0000256" key="1">
    <source>
        <dbReference type="ARBA" id="ARBA00004651"/>
    </source>
</evidence>
<evidence type="ECO:0000256" key="2">
    <source>
        <dbReference type="ARBA" id="ARBA00022475"/>
    </source>
</evidence>
<reference evidence="8 9" key="1">
    <citation type="submission" date="2022-06" db="EMBL/GenBank/DDBJ databases">
        <title>Mycolicibacterium sp. CAU 1645 isolated from seawater.</title>
        <authorList>
            <person name="Kim W."/>
        </authorList>
    </citation>
    <scope>NUCLEOTIDE SEQUENCE [LARGE SCALE GENOMIC DNA]</scope>
    <source>
        <strain evidence="8 9">CAU 1645</strain>
    </source>
</reference>
<evidence type="ECO:0000256" key="6">
    <source>
        <dbReference type="SAM" id="Phobius"/>
    </source>
</evidence>
<comment type="subcellular location">
    <subcellularLocation>
        <location evidence="1">Cell membrane</location>
        <topology evidence="1">Multi-pass membrane protein</topology>
    </subcellularLocation>
</comment>
<sequence length="144" mass="15100">MTDPGEPRTAGIVSRGVAAVIDLGVVLVVIGVIYVGLILTRLALNPSAFQFPSLSVLFSTTVTFGVAVVYLAGCWSISGCTAGAVVMGLRVTGRRAERLSGLRALVRAVACVVFPIGLGWVVIDRQRRSLQDVAVGSRVVYVRG</sequence>
<keyword evidence="4 6" id="KW-1133">Transmembrane helix</keyword>
<organism evidence="8 9">
    <name type="scientific">Mycolicibacterium arenosum</name>
    <dbReference type="NCBI Taxonomy" id="2952157"/>
    <lineage>
        <taxon>Bacteria</taxon>
        <taxon>Bacillati</taxon>
        <taxon>Actinomycetota</taxon>
        <taxon>Actinomycetes</taxon>
        <taxon>Mycobacteriales</taxon>
        <taxon>Mycobacteriaceae</taxon>
        <taxon>Mycolicibacterium</taxon>
    </lineage>
</organism>
<evidence type="ECO:0000256" key="3">
    <source>
        <dbReference type="ARBA" id="ARBA00022692"/>
    </source>
</evidence>
<dbReference type="PANTHER" id="PTHR36115:SF4">
    <property type="entry name" value="MEMBRANE PROTEIN"/>
    <property type="match status" value="1"/>
</dbReference>
<evidence type="ECO:0000259" key="7">
    <source>
        <dbReference type="Pfam" id="PF06271"/>
    </source>
</evidence>
<keyword evidence="5 6" id="KW-0472">Membrane</keyword>